<reference evidence="2" key="1">
    <citation type="submission" date="2022-11" db="UniProtKB">
        <authorList>
            <consortium name="WormBaseParasite"/>
        </authorList>
    </citation>
    <scope>IDENTIFICATION</scope>
</reference>
<proteinExistence type="predicted"/>
<dbReference type="WBParaSite" id="ES5_v2.g12790.t1">
    <property type="protein sequence ID" value="ES5_v2.g12790.t1"/>
    <property type="gene ID" value="ES5_v2.g12790"/>
</dbReference>
<dbReference type="Proteomes" id="UP000887579">
    <property type="component" value="Unplaced"/>
</dbReference>
<sequence>MSHYVTDVKDTPKLYTIKKEFKIDIEFFKKDSSFEKINQTVEGMSNVGWKLRIAKQTHYEYIGLRLIAKPSQAYWEFYLEVTTDATIYYKVNLEISSENDLVSADYCGSFNDFKKIGIDILDSDLMSRFAHDIMLTVCVKALFSYKNKEDERIYGKTKMIQSNGWSQRLQNHGEKDFKFIVGNESIEIHKFFLSLESTVFATMFENQNFKETQTGEMVIKDFNVATVKAVVAFCYGEDISEFMKYTQNAIKLLMFADKYDMNNLKASFEEYYSKKLTKANVANVLTAGDNYNAPTLKTMCIDYIQSLPKAEKTDIAHGGLDEELCKSFI</sequence>
<evidence type="ECO:0000313" key="2">
    <source>
        <dbReference type="WBParaSite" id="ES5_v2.g12790.t1"/>
    </source>
</evidence>
<accession>A0AC34F6Q2</accession>
<organism evidence="1 2">
    <name type="scientific">Panagrolaimus sp. ES5</name>
    <dbReference type="NCBI Taxonomy" id="591445"/>
    <lineage>
        <taxon>Eukaryota</taxon>
        <taxon>Metazoa</taxon>
        <taxon>Ecdysozoa</taxon>
        <taxon>Nematoda</taxon>
        <taxon>Chromadorea</taxon>
        <taxon>Rhabditida</taxon>
        <taxon>Tylenchina</taxon>
        <taxon>Panagrolaimomorpha</taxon>
        <taxon>Panagrolaimoidea</taxon>
        <taxon>Panagrolaimidae</taxon>
        <taxon>Panagrolaimus</taxon>
    </lineage>
</organism>
<name>A0AC34F6Q2_9BILA</name>
<evidence type="ECO:0000313" key="1">
    <source>
        <dbReference type="Proteomes" id="UP000887579"/>
    </source>
</evidence>
<protein>
    <submittedName>
        <fullName evidence="2">BTB domain-containing protein</fullName>
    </submittedName>
</protein>